<protein>
    <submittedName>
        <fullName evidence="1">Uncharacterized protein</fullName>
    </submittedName>
</protein>
<accession>A0A392SPJ4</accession>
<feature type="non-terminal residue" evidence="1">
    <location>
        <position position="48"/>
    </location>
</feature>
<proteinExistence type="predicted"/>
<comment type="caution">
    <text evidence="1">The sequence shown here is derived from an EMBL/GenBank/DDBJ whole genome shotgun (WGS) entry which is preliminary data.</text>
</comment>
<dbReference type="EMBL" id="LXQA010415038">
    <property type="protein sequence ID" value="MCI50342.1"/>
    <property type="molecule type" value="Genomic_DNA"/>
</dbReference>
<evidence type="ECO:0000313" key="1">
    <source>
        <dbReference type="EMBL" id="MCI50342.1"/>
    </source>
</evidence>
<keyword evidence="2" id="KW-1185">Reference proteome</keyword>
<dbReference type="AlphaFoldDB" id="A0A392SPJ4"/>
<reference evidence="1 2" key="1">
    <citation type="journal article" date="2018" name="Front. Plant Sci.">
        <title>Red Clover (Trifolium pratense) and Zigzag Clover (T. medium) - A Picture of Genomic Similarities and Differences.</title>
        <authorList>
            <person name="Dluhosova J."/>
            <person name="Istvanek J."/>
            <person name="Nedelnik J."/>
            <person name="Repkova J."/>
        </authorList>
    </citation>
    <scope>NUCLEOTIDE SEQUENCE [LARGE SCALE GENOMIC DNA]</scope>
    <source>
        <strain evidence="2">cv. 10/8</strain>
        <tissue evidence="1">Leaf</tissue>
    </source>
</reference>
<sequence>MELTTWQMSSLMARSTRAVAKLYTKGELSDLPDMTMVRSTRPWQAFNL</sequence>
<evidence type="ECO:0000313" key="2">
    <source>
        <dbReference type="Proteomes" id="UP000265520"/>
    </source>
</evidence>
<organism evidence="1 2">
    <name type="scientific">Trifolium medium</name>
    <dbReference type="NCBI Taxonomy" id="97028"/>
    <lineage>
        <taxon>Eukaryota</taxon>
        <taxon>Viridiplantae</taxon>
        <taxon>Streptophyta</taxon>
        <taxon>Embryophyta</taxon>
        <taxon>Tracheophyta</taxon>
        <taxon>Spermatophyta</taxon>
        <taxon>Magnoliopsida</taxon>
        <taxon>eudicotyledons</taxon>
        <taxon>Gunneridae</taxon>
        <taxon>Pentapetalae</taxon>
        <taxon>rosids</taxon>
        <taxon>fabids</taxon>
        <taxon>Fabales</taxon>
        <taxon>Fabaceae</taxon>
        <taxon>Papilionoideae</taxon>
        <taxon>50 kb inversion clade</taxon>
        <taxon>NPAAA clade</taxon>
        <taxon>Hologalegina</taxon>
        <taxon>IRL clade</taxon>
        <taxon>Trifolieae</taxon>
        <taxon>Trifolium</taxon>
    </lineage>
</organism>
<name>A0A392SPJ4_9FABA</name>
<dbReference type="Proteomes" id="UP000265520">
    <property type="component" value="Unassembled WGS sequence"/>
</dbReference>